<dbReference type="Gene3D" id="3.30.110.30">
    <property type="entry name" value="C-terminal domain of ProRS"/>
    <property type="match status" value="1"/>
</dbReference>
<keyword evidence="4 8" id="KW-0648">Protein biosynthesis</keyword>
<evidence type="ECO:0000256" key="5">
    <source>
        <dbReference type="ARBA" id="ARBA00023146"/>
    </source>
</evidence>
<dbReference type="HAMAP" id="MF_01571">
    <property type="entry name" value="Pro_tRNA_synth_type3"/>
    <property type="match status" value="1"/>
</dbReference>
<dbReference type="Pfam" id="PF00587">
    <property type="entry name" value="tRNA-synt_2b"/>
    <property type="match status" value="1"/>
</dbReference>
<evidence type="ECO:0000256" key="8">
    <source>
        <dbReference type="HAMAP-Rule" id="MF_01571"/>
    </source>
</evidence>
<dbReference type="NCBIfam" id="TIGR00408">
    <property type="entry name" value="proS_fam_I"/>
    <property type="match status" value="1"/>
</dbReference>
<dbReference type="KEGG" id="nfn:NFRAN_2312"/>
<evidence type="ECO:0000313" key="10">
    <source>
        <dbReference type="EMBL" id="VFJ14634.1"/>
    </source>
</evidence>
<dbReference type="PROSITE" id="PS50862">
    <property type="entry name" value="AA_TRNA_LIGASE_II"/>
    <property type="match status" value="1"/>
</dbReference>
<dbReference type="SUPFAM" id="SSF52954">
    <property type="entry name" value="Class II aaRS ABD-related"/>
    <property type="match status" value="1"/>
</dbReference>
<keyword evidence="1 8" id="KW-0436">Ligase</keyword>
<evidence type="ECO:0000313" key="11">
    <source>
        <dbReference type="Proteomes" id="UP000294299"/>
    </source>
</evidence>
<dbReference type="Gene3D" id="3.30.930.10">
    <property type="entry name" value="Bira Bifunctional Protein, Domain 2"/>
    <property type="match status" value="1"/>
</dbReference>
<dbReference type="Pfam" id="PF09180">
    <property type="entry name" value="ProRS-C_1"/>
    <property type="match status" value="1"/>
</dbReference>
<keyword evidence="2 8" id="KW-0547">Nucleotide-binding</keyword>
<dbReference type="InterPro" id="IPR002316">
    <property type="entry name" value="Pro-tRNA-ligase_IIa"/>
</dbReference>
<dbReference type="InterPro" id="IPR002314">
    <property type="entry name" value="aa-tRNA-synt_IIb"/>
</dbReference>
<dbReference type="InterPro" id="IPR004154">
    <property type="entry name" value="Anticodon-bd"/>
</dbReference>
<gene>
    <name evidence="8 10" type="primary">proS</name>
    <name evidence="10" type="ORF">NFRAN_2312</name>
</gene>
<dbReference type="SUPFAM" id="SSF55681">
    <property type="entry name" value="Class II aaRS and biotin synthetases"/>
    <property type="match status" value="1"/>
</dbReference>
<evidence type="ECO:0000256" key="7">
    <source>
        <dbReference type="ARBA" id="ARBA00060806"/>
    </source>
</evidence>
<dbReference type="Proteomes" id="UP000294299">
    <property type="component" value="Chromosome NFRAN"/>
</dbReference>
<dbReference type="InterPro" id="IPR045864">
    <property type="entry name" value="aa-tRNA-synth_II/BPL/LPL"/>
</dbReference>
<comment type="similarity">
    <text evidence="7 8">Belongs to the class-II aminoacyl-tRNA synthetase family. ProS type 3 subfamily.</text>
</comment>
<dbReference type="FunFam" id="3.40.50.800:FF:000005">
    <property type="entry name" value="bifunctional glutamate/proline--tRNA ligase"/>
    <property type="match status" value="1"/>
</dbReference>
<comment type="function">
    <text evidence="8">Catalyzes the attachment of proline to tRNA(Pro) in a two-step reaction: proline is first activated by ATP to form Pro-AMP and then transferred to the acceptor end of tRNA(Pro).</text>
</comment>
<dbReference type="InterPro" id="IPR036621">
    <property type="entry name" value="Anticodon-bd_dom_sf"/>
</dbReference>
<dbReference type="EMBL" id="LR216287">
    <property type="protein sequence ID" value="VFJ14634.1"/>
    <property type="molecule type" value="Genomic_DNA"/>
</dbReference>
<dbReference type="InterPro" id="IPR016061">
    <property type="entry name" value="Pro-tRNA_ligase_II_C"/>
</dbReference>
<comment type="subcellular location">
    <subcellularLocation>
        <location evidence="8">Cytoplasm</location>
    </subcellularLocation>
</comment>
<dbReference type="Pfam" id="PF03129">
    <property type="entry name" value="HGTP_anticodon"/>
    <property type="match status" value="1"/>
</dbReference>
<dbReference type="InterPro" id="IPR006195">
    <property type="entry name" value="aa-tRNA-synth_II"/>
</dbReference>
<dbReference type="SMART" id="SM00946">
    <property type="entry name" value="ProRS-C_1"/>
    <property type="match status" value="1"/>
</dbReference>
<comment type="catalytic activity">
    <reaction evidence="6 8">
        <text>tRNA(Pro) + L-proline + ATP = L-prolyl-tRNA(Pro) + AMP + diphosphate</text>
        <dbReference type="Rhea" id="RHEA:14305"/>
        <dbReference type="Rhea" id="RHEA-COMP:9700"/>
        <dbReference type="Rhea" id="RHEA-COMP:9702"/>
        <dbReference type="ChEBI" id="CHEBI:30616"/>
        <dbReference type="ChEBI" id="CHEBI:33019"/>
        <dbReference type="ChEBI" id="CHEBI:60039"/>
        <dbReference type="ChEBI" id="CHEBI:78442"/>
        <dbReference type="ChEBI" id="CHEBI:78532"/>
        <dbReference type="ChEBI" id="CHEBI:456215"/>
        <dbReference type="EC" id="6.1.1.15"/>
    </reaction>
</comment>
<keyword evidence="11" id="KW-1185">Reference proteome</keyword>
<evidence type="ECO:0000256" key="2">
    <source>
        <dbReference type="ARBA" id="ARBA00022741"/>
    </source>
</evidence>
<name>A0A484IG60_9ARCH</name>
<dbReference type="PRINTS" id="PR01046">
    <property type="entry name" value="TRNASYNTHPRO"/>
</dbReference>
<keyword evidence="3 8" id="KW-0067">ATP-binding</keyword>
<organism evidence="10 11">
    <name type="scientific">Candidatus Nitrosocosmicus franklandianus</name>
    <dbReference type="NCBI Taxonomy" id="1798806"/>
    <lineage>
        <taxon>Archaea</taxon>
        <taxon>Nitrososphaerota</taxon>
        <taxon>Nitrososphaeria</taxon>
        <taxon>Nitrososphaerales</taxon>
        <taxon>Nitrososphaeraceae</taxon>
        <taxon>Candidatus Nitrosocosmicus</taxon>
    </lineage>
</organism>
<dbReference type="FunFam" id="3.30.930.10:FF:000037">
    <property type="entry name" value="Proline--tRNA ligase"/>
    <property type="match status" value="1"/>
</dbReference>
<dbReference type="GO" id="GO:0004827">
    <property type="term" value="F:proline-tRNA ligase activity"/>
    <property type="evidence" value="ECO:0007669"/>
    <property type="project" value="UniProtKB-UniRule"/>
</dbReference>
<dbReference type="InterPro" id="IPR017449">
    <property type="entry name" value="Pro-tRNA_synth_II"/>
</dbReference>
<protein>
    <recommendedName>
        <fullName evidence="8">Proline--tRNA ligase</fullName>
        <ecNumber evidence="8">6.1.1.15</ecNumber>
    </recommendedName>
    <alternativeName>
        <fullName evidence="8">Prolyl-tRNA synthetase</fullName>
        <shortName evidence="8">ProRS</shortName>
    </alternativeName>
</protein>
<reference evidence="10 11" key="1">
    <citation type="submission" date="2019-02" db="EMBL/GenBank/DDBJ databases">
        <authorList>
            <person name="Lehtovirta-Morley E L."/>
        </authorList>
    </citation>
    <scope>NUCLEOTIDE SEQUENCE [LARGE SCALE GENOMIC DNA]</scope>
    <source>
        <strain evidence="10">NFRAN1</strain>
    </source>
</reference>
<evidence type="ECO:0000256" key="6">
    <source>
        <dbReference type="ARBA" id="ARBA00047671"/>
    </source>
</evidence>
<evidence type="ECO:0000256" key="3">
    <source>
        <dbReference type="ARBA" id="ARBA00022840"/>
    </source>
</evidence>
<dbReference type="GO" id="GO:0005524">
    <property type="term" value="F:ATP binding"/>
    <property type="evidence" value="ECO:0007669"/>
    <property type="project" value="UniProtKB-UniRule"/>
</dbReference>
<dbReference type="AlphaFoldDB" id="A0A484IG60"/>
<dbReference type="EC" id="6.1.1.15" evidence="8"/>
<dbReference type="SUPFAM" id="SSF64586">
    <property type="entry name" value="C-terminal domain of ProRS"/>
    <property type="match status" value="1"/>
</dbReference>
<accession>A0A484IG60</accession>
<dbReference type="GO" id="GO:0017101">
    <property type="term" value="C:aminoacyl-tRNA synthetase multienzyme complex"/>
    <property type="evidence" value="ECO:0007669"/>
    <property type="project" value="TreeGrafter"/>
</dbReference>
<feature type="domain" description="Aminoacyl-transfer RNA synthetases class-II family profile" evidence="9">
    <location>
        <begin position="45"/>
        <end position="288"/>
    </location>
</feature>
<dbReference type="PANTHER" id="PTHR43382">
    <property type="entry name" value="PROLYL-TRNA SYNTHETASE"/>
    <property type="match status" value="1"/>
</dbReference>
<dbReference type="InterPro" id="IPR004499">
    <property type="entry name" value="Pro-tRNA-ligase_IIa_arc-type"/>
</dbReference>
<sequence length="497" mass="57326">MSKNINKEFGLTVKKNENFSEWYSQVIEKAGLADYISAKGFIIVRPYGYAIWELIKEYLDKKFKETGHVNGFLPCLIPEGLLNKEEKHFRGFNPEVFWVTSSGDTPLAERLALRPTSEALLYSIFPKWISSYRDLPLRINFWNTALRAEIKSTKPFIRNSEFLWQEGHTAHIDNEGAKEQVIKILSIYKQFIENVLLIPTISGFKSNKEKFVGADYTTTLEGMMPDGKALQLGTSHNLGRNFSQPFEIKFLNSNNKEEFVWQTSWGISWRLIGALIMVHGDDKGLILPPVVAPIQIIIIPIYKDQNQELVKKHANSLKNQLSDLGYRVFVDERDEFTAGWKYNEWEMKGVPIRINIGQRDIEKNTIEIVRRDNRQKKLIPLNTVSAEIKETFKMLESDLYKNALRFLQDMTHLVENINDFKLLLDKGRGGFLVTNWCGNEDCEERIKEDTGADIRVLPFDIHDLPIKIGNGAAFLTLRQCVYCRQESNQIAVFARAY</sequence>
<comment type="domain">
    <text evidence="8">Consists of three domains: the N-terminal catalytic domain, the anticodon-binding domain and the C-terminal extension.</text>
</comment>
<keyword evidence="5 8" id="KW-0030">Aminoacyl-tRNA synthetase</keyword>
<comment type="subunit">
    <text evidence="8">Homodimer.</text>
</comment>
<dbReference type="InterPro" id="IPR033721">
    <property type="entry name" value="ProRS_core_arch_euk"/>
</dbReference>
<dbReference type="Gene3D" id="3.40.50.800">
    <property type="entry name" value="Anticodon-binding domain"/>
    <property type="match status" value="1"/>
</dbReference>
<proteinExistence type="inferred from homology"/>
<evidence type="ECO:0000256" key="1">
    <source>
        <dbReference type="ARBA" id="ARBA00022598"/>
    </source>
</evidence>
<dbReference type="GO" id="GO:0006433">
    <property type="term" value="P:prolyl-tRNA aminoacylation"/>
    <property type="evidence" value="ECO:0007669"/>
    <property type="project" value="UniProtKB-UniRule"/>
</dbReference>
<evidence type="ECO:0000256" key="4">
    <source>
        <dbReference type="ARBA" id="ARBA00022917"/>
    </source>
</evidence>
<dbReference type="PANTHER" id="PTHR43382:SF2">
    <property type="entry name" value="BIFUNCTIONAL GLUTAMATE_PROLINE--TRNA LIGASE"/>
    <property type="match status" value="1"/>
</dbReference>
<dbReference type="GO" id="GO:0005737">
    <property type="term" value="C:cytoplasm"/>
    <property type="evidence" value="ECO:0007669"/>
    <property type="project" value="UniProtKB-SubCell"/>
</dbReference>
<dbReference type="CDD" id="cd00778">
    <property type="entry name" value="ProRS_core_arch_euk"/>
    <property type="match status" value="1"/>
</dbReference>
<keyword evidence="8" id="KW-0963">Cytoplasm</keyword>
<evidence type="ECO:0000259" key="9">
    <source>
        <dbReference type="PROSITE" id="PS50862"/>
    </source>
</evidence>
<dbReference type="OrthoDB" id="7375at2157"/>